<dbReference type="InterPro" id="IPR000943">
    <property type="entry name" value="RNA_pol_sigma70"/>
</dbReference>
<evidence type="ECO:0000313" key="9">
    <source>
        <dbReference type="EMBL" id="PWD84691.1"/>
    </source>
</evidence>
<dbReference type="PANTHER" id="PTHR30603">
    <property type="entry name" value="RNA POLYMERASE SIGMA FACTOR RPO"/>
    <property type="match status" value="1"/>
</dbReference>
<dbReference type="Gene3D" id="1.10.10.10">
    <property type="entry name" value="Winged helix-like DNA-binding domain superfamily/Winged helix DNA-binding domain"/>
    <property type="match status" value="2"/>
</dbReference>
<evidence type="ECO:0000256" key="1">
    <source>
        <dbReference type="ARBA" id="ARBA00023015"/>
    </source>
</evidence>
<name>A0A2U2ANA3_9GAMM</name>
<feature type="domain" description="RNA polymerase sigma-70 region 3" evidence="6">
    <location>
        <begin position="176"/>
        <end position="244"/>
    </location>
</feature>
<dbReference type="InterPro" id="IPR007624">
    <property type="entry name" value="RNA_pol_sigma70_r3"/>
</dbReference>
<accession>A0A2U2ANA3</accession>
<feature type="domain" description="RNA polymerase sigma-70 region 2" evidence="7">
    <location>
        <begin position="96"/>
        <end position="166"/>
    </location>
</feature>
<dbReference type="NCBIfam" id="TIGR02937">
    <property type="entry name" value="sigma70-ECF"/>
    <property type="match status" value="1"/>
</dbReference>
<dbReference type="GO" id="GO:0016987">
    <property type="term" value="F:sigma factor activity"/>
    <property type="evidence" value="ECO:0007669"/>
    <property type="project" value="UniProtKB-KW"/>
</dbReference>
<gene>
    <name evidence="9" type="ORF">DC082_03970</name>
</gene>
<dbReference type="Gene3D" id="1.10.601.10">
    <property type="entry name" value="RNA Polymerase Primary Sigma Factor"/>
    <property type="match status" value="1"/>
</dbReference>
<dbReference type="Pfam" id="PF04539">
    <property type="entry name" value="Sigma70_r3"/>
    <property type="match status" value="1"/>
</dbReference>
<dbReference type="InterPro" id="IPR013324">
    <property type="entry name" value="RNA_pol_sigma_r3/r4-like"/>
</dbReference>
<dbReference type="InterPro" id="IPR007627">
    <property type="entry name" value="RNA_pol_sigma70_r2"/>
</dbReference>
<dbReference type="Proteomes" id="UP000244948">
    <property type="component" value="Unassembled WGS sequence"/>
</dbReference>
<evidence type="ECO:0000256" key="2">
    <source>
        <dbReference type="ARBA" id="ARBA00023082"/>
    </source>
</evidence>
<evidence type="ECO:0000313" key="10">
    <source>
        <dbReference type="Proteomes" id="UP000244948"/>
    </source>
</evidence>
<dbReference type="Pfam" id="PF04545">
    <property type="entry name" value="Sigma70_r4"/>
    <property type="match status" value="1"/>
</dbReference>
<dbReference type="EMBL" id="QEWR01000002">
    <property type="protein sequence ID" value="PWD84691.1"/>
    <property type="molecule type" value="Genomic_DNA"/>
</dbReference>
<dbReference type="Pfam" id="PF04542">
    <property type="entry name" value="Sigma70_r2"/>
    <property type="match status" value="1"/>
</dbReference>
<dbReference type="SUPFAM" id="SSF88946">
    <property type="entry name" value="Sigma2 domain of RNA polymerase sigma factors"/>
    <property type="match status" value="1"/>
</dbReference>
<dbReference type="GO" id="GO:0003677">
    <property type="term" value="F:DNA binding"/>
    <property type="evidence" value="ECO:0007669"/>
    <property type="project" value="UniProtKB-KW"/>
</dbReference>
<dbReference type="InterPro" id="IPR014284">
    <property type="entry name" value="RNA_pol_sigma-70_dom"/>
</dbReference>
<keyword evidence="4" id="KW-0804">Transcription</keyword>
<keyword evidence="2" id="KW-0731">Sigma factor</keyword>
<keyword evidence="3" id="KW-0238">DNA-binding</keyword>
<evidence type="ECO:0000259" key="6">
    <source>
        <dbReference type="Pfam" id="PF04539"/>
    </source>
</evidence>
<evidence type="ECO:0000256" key="3">
    <source>
        <dbReference type="ARBA" id="ARBA00023125"/>
    </source>
</evidence>
<dbReference type="Pfam" id="PF00140">
    <property type="entry name" value="Sigma70_r1_2"/>
    <property type="match status" value="1"/>
</dbReference>
<sequence>MKTNRQTHHLLNDERSLEDSTDYQIDEVDEVDDVEAEEIDEFERILQKSDDQFRGTDDLLYRYYTEVGRYPLLTAEEEKKYGLLAQKGDREARNILMQSNLRLVVMIARRQQRQGIDLLDLISEGNLGLNHAIEKYEADRNYRFSTYAVWWIRHYISSAIMNQSRTVRVPVHVNKAIARLVRIAKKLAQKLKREPTIKELAKESKLTIYEVMNLLADNEAIFSLDALITQEGDGQDFHHIIPDQENIDVPDYLMKLEKFSVLESLLASLEEKEKAVIVYRFGLNGRRQKTLDETGEKLSLTRDQVRYLQMKTLEKMKKLLKDQAVEMEDLLFE</sequence>
<dbReference type="InterPro" id="IPR009042">
    <property type="entry name" value="RNA_pol_sigma70_r1_2"/>
</dbReference>
<keyword evidence="10" id="KW-1185">Reference proteome</keyword>
<dbReference type="InterPro" id="IPR007630">
    <property type="entry name" value="RNA_pol_sigma70_r4"/>
</dbReference>
<dbReference type="SUPFAM" id="SSF88659">
    <property type="entry name" value="Sigma3 and sigma4 domains of RNA polymerase sigma factors"/>
    <property type="match status" value="2"/>
</dbReference>
<dbReference type="GO" id="GO:0006352">
    <property type="term" value="P:DNA-templated transcription initiation"/>
    <property type="evidence" value="ECO:0007669"/>
    <property type="project" value="InterPro"/>
</dbReference>
<feature type="domain" description="RNA polymerase sigma-70 region 1.2" evidence="5">
    <location>
        <begin position="62"/>
        <end position="90"/>
    </location>
</feature>
<reference evidence="9 10" key="1">
    <citation type="journal article" date="2018" name="Genome Announc.">
        <title>Ignatzschineria cameli sp. nov., isolated from necrotic foot tissue of dromedaries (Camelus dromedarius) and associated maggots (Wohlfahrtia species) in Dubai.</title>
        <authorList>
            <person name="Tsang C.C."/>
            <person name="Tang J.Y."/>
            <person name="Fong J.Y."/>
            <person name="Kinne J."/>
            <person name="Lee H.H."/>
            <person name="Joseph M."/>
            <person name="Jose S."/>
            <person name="Schuster R.K."/>
            <person name="Tang Y."/>
            <person name="Sivakumar S."/>
            <person name="Chen J.H."/>
            <person name="Teng J.L."/>
            <person name="Lau S.K."/>
            <person name="Wernery U."/>
            <person name="Woo P.C."/>
        </authorList>
    </citation>
    <scope>NUCLEOTIDE SEQUENCE [LARGE SCALE GENOMIC DNA]</scope>
    <source>
        <strain evidence="9 10">KCTC 22643</strain>
    </source>
</reference>
<dbReference type="PANTHER" id="PTHR30603:SF47">
    <property type="entry name" value="RNA POLYMERASE SIGMA FACTOR SIGD, CHLOROPLASTIC"/>
    <property type="match status" value="1"/>
</dbReference>
<evidence type="ECO:0000259" key="8">
    <source>
        <dbReference type="Pfam" id="PF04545"/>
    </source>
</evidence>
<dbReference type="InterPro" id="IPR036388">
    <property type="entry name" value="WH-like_DNA-bd_sf"/>
</dbReference>
<protein>
    <submittedName>
        <fullName evidence="9">RNA polymerase sigma factor RpoS</fullName>
    </submittedName>
</protein>
<organism evidence="9 10">
    <name type="scientific">Ignatzschineria indica</name>
    <dbReference type="NCBI Taxonomy" id="472583"/>
    <lineage>
        <taxon>Bacteria</taxon>
        <taxon>Pseudomonadati</taxon>
        <taxon>Pseudomonadota</taxon>
        <taxon>Gammaproteobacteria</taxon>
        <taxon>Cardiobacteriales</taxon>
        <taxon>Ignatzschineriaceae</taxon>
        <taxon>Ignatzschineria</taxon>
    </lineage>
</organism>
<dbReference type="InterPro" id="IPR013325">
    <property type="entry name" value="RNA_pol_sigma_r2"/>
</dbReference>
<dbReference type="InterPro" id="IPR050239">
    <property type="entry name" value="Sigma-70_RNA_pol_init_factors"/>
</dbReference>
<comment type="caution">
    <text evidence="9">The sequence shown here is derived from an EMBL/GenBank/DDBJ whole genome shotgun (WGS) entry which is preliminary data.</text>
</comment>
<proteinExistence type="predicted"/>
<dbReference type="AlphaFoldDB" id="A0A2U2ANA3"/>
<evidence type="ECO:0000259" key="5">
    <source>
        <dbReference type="Pfam" id="PF00140"/>
    </source>
</evidence>
<feature type="domain" description="RNA polymerase sigma-70 region 4" evidence="8">
    <location>
        <begin position="265"/>
        <end position="318"/>
    </location>
</feature>
<evidence type="ECO:0000256" key="4">
    <source>
        <dbReference type="ARBA" id="ARBA00023163"/>
    </source>
</evidence>
<keyword evidence="1" id="KW-0805">Transcription regulation</keyword>
<dbReference type="RefSeq" id="WP_109235846.1">
    <property type="nucleotide sequence ID" value="NZ_BMXZ01000001.1"/>
</dbReference>
<evidence type="ECO:0000259" key="7">
    <source>
        <dbReference type="Pfam" id="PF04542"/>
    </source>
</evidence>
<dbReference type="PRINTS" id="PR00046">
    <property type="entry name" value="SIGMA70FCT"/>
</dbReference>